<organism evidence="4 5">
    <name type="scientific">Sphaerisporangium melleum</name>
    <dbReference type="NCBI Taxonomy" id="321316"/>
    <lineage>
        <taxon>Bacteria</taxon>
        <taxon>Bacillati</taxon>
        <taxon>Actinomycetota</taxon>
        <taxon>Actinomycetes</taxon>
        <taxon>Streptosporangiales</taxon>
        <taxon>Streptosporangiaceae</taxon>
        <taxon>Sphaerisporangium</taxon>
    </lineage>
</organism>
<dbReference type="SUPFAM" id="SSF54427">
    <property type="entry name" value="NTF2-like"/>
    <property type="match status" value="2"/>
</dbReference>
<feature type="signal peptide" evidence="2">
    <location>
        <begin position="1"/>
        <end position="19"/>
    </location>
</feature>
<sequence>MLVAGVGAALFCAVPPAVAVTPDAPPDGDLAALGDIWRRQAAAWSKGDAAAYAAIYSPDADLVNIRGEHLHGRGAIASRIQHYFANDLKQTRILRLDEKIRLVSPAMAIIVRKDCVLYGAEPACRPANLSVNSSVMVKRYGQWQIESFHNTLVEQGEERRRPFRLVTAASPAAADVAAAPAALPATPPGGAPPAVQAPPPGTDEADNSAAREALRKLWLRQAETWAKGDAKAYAATYTPDADFVNVTGEHMRTRDVIAQRFQSFMGNQLKNSRIITLEEKVDLVAPTVAVIVRKGCVMFGAETACRPNTFSYNTSIVLRQRDGQWLVRSFHNTLIPQRDPAPRPGRRGATPGATQSTTPS</sequence>
<dbReference type="AlphaFoldDB" id="A0A917R8L4"/>
<comment type="caution">
    <text evidence="4">The sequence shown here is derived from an EMBL/GenBank/DDBJ whole genome shotgun (WGS) entry which is preliminary data.</text>
</comment>
<keyword evidence="5" id="KW-1185">Reference proteome</keyword>
<evidence type="ECO:0000259" key="3">
    <source>
        <dbReference type="Pfam" id="PF14534"/>
    </source>
</evidence>
<feature type="chain" id="PRO_5037150463" description="DUF4440 domain-containing protein" evidence="2">
    <location>
        <begin position="20"/>
        <end position="360"/>
    </location>
</feature>
<feature type="compositionally biased region" description="Pro residues" evidence="1">
    <location>
        <begin position="185"/>
        <end position="201"/>
    </location>
</feature>
<dbReference type="Pfam" id="PF14534">
    <property type="entry name" value="DUF4440"/>
    <property type="match status" value="2"/>
</dbReference>
<gene>
    <name evidence="4" type="ORF">GCM10007964_42510</name>
</gene>
<evidence type="ECO:0000313" key="4">
    <source>
        <dbReference type="EMBL" id="GGK95678.1"/>
    </source>
</evidence>
<evidence type="ECO:0000256" key="2">
    <source>
        <dbReference type="SAM" id="SignalP"/>
    </source>
</evidence>
<dbReference type="Gene3D" id="3.10.450.50">
    <property type="match status" value="2"/>
</dbReference>
<dbReference type="InterPro" id="IPR032710">
    <property type="entry name" value="NTF2-like_dom_sf"/>
</dbReference>
<dbReference type="InterPro" id="IPR027843">
    <property type="entry name" value="DUF4440"/>
</dbReference>
<feature type="region of interest" description="Disordered" evidence="1">
    <location>
        <begin position="333"/>
        <end position="360"/>
    </location>
</feature>
<feature type="region of interest" description="Disordered" evidence="1">
    <location>
        <begin position="182"/>
        <end position="208"/>
    </location>
</feature>
<dbReference type="NCBIfam" id="TIGR02246">
    <property type="entry name" value="SgcJ/EcaC family oxidoreductase"/>
    <property type="match status" value="2"/>
</dbReference>
<accession>A0A917R8L4</accession>
<reference evidence="4" key="2">
    <citation type="submission" date="2020-09" db="EMBL/GenBank/DDBJ databases">
        <authorList>
            <person name="Sun Q."/>
            <person name="Ohkuma M."/>
        </authorList>
    </citation>
    <scope>NUCLEOTIDE SEQUENCE</scope>
    <source>
        <strain evidence="4">JCM 13064</strain>
    </source>
</reference>
<protein>
    <recommendedName>
        <fullName evidence="3">DUF4440 domain-containing protein</fullName>
    </recommendedName>
</protein>
<dbReference type="CDD" id="cd00531">
    <property type="entry name" value="NTF2_like"/>
    <property type="match status" value="1"/>
</dbReference>
<proteinExistence type="predicted"/>
<feature type="domain" description="DUF4440" evidence="3">
    <location>
        <begin position="36"/>
        <end position="145"/>
    </location>
</feature>
<dbReference type="InterPro" id="IPR011944">
    <property type="entry name" value="Steroid_delta5-4_isomerase"/>
</dbReference>
<evidence type="ECO:0000256" key="1">
    <source>
        <dbReference type="SAM" id="MobiDB-lite"/>
    </source>
</evidence>
<reference evidence="4" key="1">
    <citation type="journal article" date="2014" name="Int. J. Syst. Evol. Microbiol.">
        <title>Complete genome sequence of Corynebacterium casei LMG S-19264T (=DSM 44701T), isolated from a smear-ripened cheese.</title>
        <authorList>
            <consortium name="US DOE Joint Genome Institute (JGI-PGF)"/>
            <person name="Walter F."/>
            <person name="Albersmeier A."/>
            <person name="Kalinowski J."/>
            <person name="Ruckert C."/>
        </authorList>
    </citation>
    <scope>NUCLEOTIDE SEQUENCE</scope>
    <source>
        <strain evidence="4">JCM 13064</strain>
    </source>
</reference>
<dbReference type="Proteomes" id="UP000645217">
    <property type="component" value="Unassembled WGS sequence"/>
</dbReference>
<dbReference type="EMBL" id="BMNT01000023">
    <property type="protein sequence ID" value="GGK95678.1"/>
    <property type="molecule type" value="Genomic_DNA"/>
</dbReference>
<feature type="domain" description="DUF4440" evidence="3">
    <location>
        <begin position="214"/>
        <end position="326"/>
    </location>
</feature>
<keyword evidence="2" id="KW-0732">Signal</keyword>
<name>A0A917R8L4_9ACTN</name>
<evidence type="ECO:0000313" key="5">
    <source>
        <dbReference type="Proteomes" id="UP000645217"/>
    </source>
</evidence>